<proteinExistence type="predicted"/>
<dbReference type="InterPro" id="IPR004148">
    <property type="entry name" value="BAR_dom"/>
</dbReference>
<evidence type="ECO:0008006" key="9">
    <source>
        <dbReference type="Google" id="ProtNLM"/>
    </source>
</evidence>
<dbReference type="PANTHER" id="PTHR47174:SF2">
    <property type="entry name" value="SH3 DOMAIN SIGNALLING PROTEIN (AFU_ORTHOLOGUE AFUA_5G07670)"/>
    <property type="match status" value="1"/>
</dbReference>
<evidence type="ECO:0000259" key="6">
    <source>
        <dbReference type="PROSITE" id="PS51021"/>
    </source>
</evidence>
<dbReference type="SUPFAM" id="SSF50044">
    <property type="entry name" value="SH3-domain"/>
    <property type="match status" value="1"/>
</dbReference>
<evidence type="ECO:0000259" key="5">
    <source>
        <dbReference type="PROSITE" id="PS50002"/>
    </source>
</evidence>
<dbReference type="GO" id="GO:1990528">
    <property type="term" value="C:Rvs161p-Rvs167p complex"/>
    <property type="evidence" value="ECO:0007669"/>
    <property type="project" value="TreeGrafter"/>
</dbReference>
<evidence type="ECO:0000256" key="2">
    <source>
        <dbReference type="PROSITE-ProRule" id="PRU00192"/>
    </source>
</evidence>
<dbReference type="Gene3D" id="2.30.30.40">
    <property type="entry name" value="SH3 Domains"/>
    <property type="match status" value="1"/>
</dbReference>
<dbReference type="InterPro" id="IPR001452">
    <property type="entry name" value="SH3_domain"/>
</dbReference>
<organism evidence="7 8">
    <name type="scientific">Melanomma pulvis-pyrius CBS 109.77</name>
    <dbReference type="NCBI Taxonomy" id="1314802"/>
    <lineage>
        <taxon>Eukaryota</taxon>
        <taxon>Fungi</taxon>
        <taxon>Dikarya</taxon>
        <taxon>Ascomycota</taxon>
        <taxon>Pezizomycotina</taxon>
        <taxon>Dothideomycetes</taxon>
        <taxon>Pleosporomycetidae</taxon>
        <taxon>Pleosporales</taxon>
        <taxon>Melanommataceae</taxon>
        <taxon>Melanomma</taxon>
    </lineage>
</organism>
<dbReference type="Proteomes" id="UP000799757">
    <property type="component" value="Unassembled WGS sequence"/>
</dbReference>
<dbReference type="GO" id="GO:0043332">
    <property type="term" value="C:mating projection tip"/>
    <property type="evidence" value="ECO:0007669"/>
    <property type="project" value="TreeGrafter"/>
</dbReference>
<feature type="compositionally biased region" description="Low complexity" evidence="4">
    <location>
        <begin position="376"/>
        <end position="399"/>
    </location>
</feature>
<dbReference type="Pfam" id="PF03114">
    <property type="entry name" value="BAR"/>
    <property type="match status" value="1"/>
</dbReference>
<protein>
    <recommendedName>
        <fullName evidence="9">SH3 domain signaling protein</fullName>
    </recommendedName>
</protein>
<feature type="domain" description="SH3" evidence="5">
    <location>
        <begin position="442"/>
        <end position="499"/>
    </location>
</feature>
<feature type="region of interest" description="Disordered" evidence="4">
    <location>
        <begin position="300"/>
        <end position="439"/>
    </location>
</feature>
<dbReference type="GO" id="GO:0051666">
    <property type="term" value="P:actin cortical patch localization"/>
    <property type="evidence" value="ECO:0007669"/>
    <property type="project" value="InterPro"/>
</dbReference>
<feature type="domain" description="BAR" evidence="6">
    <location>
        <begin position="6"/>
        <end position="241"/>
    </location>
</feature>
<dbReference type="PRINTS" id="PR01887">
    <property type="entry name" value="SPECTRNALPHA"/>
</dbReference>
<evidence type="ECO:0000313" key="7">
    <source>
        <dbReference type="EMBL" id="KAF2791196.1"/>
    </source>
</evidence>
<dbReference type="PANTHER" id="PTHR47174">
    <property type="entry name" value="BRIDGING INTEGRATOR 3"/>
    <property type="match status" value="1"/>
</dbReference>
<dbReference type="GO" id="GO:0006897">
    <property type="term" value="P:endocytosis"/>
    <property type="evidence" value="ECO:0007669"/>
    <property type="project" value="InterPro"/>
</dbReference>
<evidence type="ECO:0000256" key="3">
    <source>
        <dbReference type="SAM" id="Coils"/>
    </source>
</evidence>
<keyword evidence="8" id="KW-1185">Reference proteome</keyword>
<dbReference type="GO" id="GO:0097320">
    <property type="term" value="P:plasma membrane tubulation"/>
    <property type="evidence" value="ECO:0007669"/>
    <property type="project" value="TreeGrafter"/>
</dbReference>
<dbReference type="GO" id="GO:0030479">
    <property type="term" value="C:actin cortical patch"/>
    <property type="evidence" value="ECO:0007669"/>
    <property type="project" value="TreeGrafter"/>
</dbReference>
<gene>
    <name evidence="7" type="ORF">K505DRAFT_409375</name>
</gene>
<name>A0A6A6X493_9PLEO</name>
<dbReference type="FunFam" id="2.30.30.40:FF:000100">
    <property type="entry name" value="SH3 domain-containing YSC84-like protein 1"/>
    <property type="match status" value="1"/>
</dbReference>
<evidence type="ECO:0000313" key="8">
    <source>
        <dbReference type="Proteomes" id="UP000799757"/>
    </source>
</evidence>
<sequence length="499" mass="55579">MQRVQRKLGRFLPRTPNEADVEGMLRDFADSDKMLEKIEEAARQWRDAWTNILNHQLLSAECFYTIYKPLGAKSSEYGGRVAAETPPAALERCQTLQEAFAELKTDMMEEVKDIEKKLVIPAKLARDALKPMHKSIKKREDKKVDYERYKSRCEALQNKKTRSDRDNVALNKHEQDLARATHDYEYADEALRSSLPKLNGATFSLLPHLLANQIILQNNLIGNLYTVLHQYSHSNGYPDPPPELEEVVPVWESSFTSLRKEIETGFELLKGGKAIHQPMRLPDKGDSMTGLGIRNKVMPGRKVASSDSVHTVSAPAPRVGRTLPPARSPSQDHSPPPVYVNLHSKPSVNSLNATKPRIGASHSPMLSPTPADSPWAARRTSTGAASYASSNTTNTTNTTNHDDYFGRPRIGSSTSSVSGFSTNPAAGKKKPPPPPPKKIGSFHGEYVTAMYDFDAATEGDLAFREGDRIRILKKTNSSQDWWEGELRGRKGTFPANYCK</sequence>
<evidence type="ECO:0000256" key="1">
    <source>
        <dbReference type="ARBA" id="ARBA00022443"/>
    </source>
</evidence>
<dbReference type="PROSITE" id="PS51021">
    <property type="entry name" value="BAR"/>
    <property type="match status" value="1"/>
</dbReference>
<feature type="compositionally biased region" description="Low complexity" evidence="4">
    <location>
        <begin position="411"/>
        <end position="422"/>
    </location>
</feature>
<dbReference type="CDD" id="cd07599">
    <property type="entry name" value="BAR_Rvs167p"/>
    <property type="match status" value="1"/>
</dbReference>
<dbReference type="OrthoDB" id="10255128at2759"/>
<reference evidence="7" key="1">
    <citation type="journal article" date="2020" name="Stud. Mycol.">
        <title>101 Dothideomycetes genomes: a test case for predicting lifestyles and emergence of pathogens.</title>
        <authorList>
            <person name="Haridas S."/>
            <person name="Albert R."/>
            <person name="Binder M."/>
            <person name="Bloem J."/>
            <person name="Labutti K."/>
            <person name="Salamov A."/>
            <person name="Andreopoulos B."/>
            <person name="Baker S."/>
            <person name="Barry K."/>
            <person name="Bills G."/>
            <person name="Bluhm B."/>
            <person name="Cannon C."/>
            <person name="Castanera R."/>
            <person name="Culley D."/>
            <person name="Daum C."/>
            <person name="Ezra D."/>
            <person name="Gonzalez J."/>
            <person name="Henrissat B."/>
            <person name="Kuo A."/>
            <person name="Liang C."/>
            <person name="Lipzen A."/>
            <person name="Lutzoni F."/>
            <person name="Magnuson J."/>
            <person name="Mondo S."/>
            <person name="Nolan M."/>
            <person name="Ohm R."/>
            <person name="Pangilinan J."/>
            <person name="Park H.-J."/>
            <person name="Ramirez L."/>
            <person name="Alfaro M."/>
            <person name="Sun H."/>
            <person name="Tritt A."/>
            <person name="Yoshinaga Y."/>
            <person name="Zwiers L.-H."/>
            <person name="Turgeon B."/>
            <person name="Goodwin S."/>
            <person name="Spatafora J."/>
            <person name="Crous P."/>
            <person name="Grigoriev I."/>
        </authorList>
    </citation>
    <scope>NUCLEOTIDE SEQUENCE</scope>
    <source>
        <strain evidence="7">CBS 109.77</strain>
    </source>
</reference>
<dbReference type="PROSITE" id="PS50002">
    <property type="entry name" value="SH3"/>
    <property type="match status" value="1"/>
</dbReference>
<dbReference type="GO" id="GO:0031097">
    <property type="term" value="C:medial cortex"/>
    <property type="evidence" value="ECO:0007669"/>
    <property type="project" value="TreeGrafter"/>
</dbReference>
<dbReference type="Gene3D" id="1.20.1270.60">
    <property type="entry name" value="Arfaptin homology (AH) domain/BAR domain"/>
    <property type="match status" value="1"/>
</dbReference>
<dbReference type="PRINTS" id="PR00452">
    <property type="entry name" value="SH3DOMAIN"/>
</dbReference>
<dbReference type="SMART" id="SM00326">
    <property type="entry name" value="SH3"/>
    <property type="match status" value="1"/>
</dbReference>
<dbReference type="AlphaFoldDB" id="A0A6A6X493"/>
<accession>A0A6A6X493</accession>
<dbReference type="InterPro" id="IPR046982">
    <property type="entry name" value="BIN3/RVS161-like"/>
</dbReference>
<keyword evidence="3" id="KW-0175">Coiled coil</keyword>
<evidence type="ECO:0000256" key="4">
    <source>
        <dbReference type="SAM" id="MobiDB-lite"/>
    </source>
</evidence>
<dbReference type="Pfam" id="PF00018">
    <property type="entry name" value="SH3_1"/>
    <property type="match status" value="1"/>
</dbReference>
<keyword evidence="1 2" id="KW-0728">SH3 domain</keyword>
<dbReference type="GO" id="GO:0008289">
    <property type="term" value="F:lipid binding"/>
    <property type="evidence" value="ECO:0007669"/>
    <property type="project" value="TreeGrafter"/>
</dbReference>
<dbReference type="InterPro" id="IPR027267">
    <property type="entry name" value="AH/BAR_dom_sf"/>
</dbReference>
<dbReference type="SUPFAM" id="SSF103657">
    <property type="entry name" value="BAR/IMD domain-like"/>
    <property type="match status" value="1"/>
</dbReference>
<feature type="coiled-coil region" evidence="3">
    <location>
        <begin position="139"/>
        <end position="166"/>
    </location>
</feature>
<dbReference type="EMBL" id="MU002032">
    <property type="protein sequence ID" value="KAF2791196.1"/>
    <property type="molecule type" value="Genomic_DNA"/>
</dbReference>
<feature type="compositionally biased region" description="Polar residues" evidence="4">
    <location>
        <begin position="344"/>
        <end position="353"/>
    </location>
</feature>
<dbReference type="InterPro" id="IPR036028">
    <property type="entry name" value="SH3-like_dom_sf"/>
</dbReference>